<keyword evidence="1" id="KW-0472">Membrane</keyword>
<evidence type="ECO:0000313" key="3">
    <source>
        <dbReference type="Proteomes" id="UP001162030"/>
    </source>
</evidence>
<name>A0ABN8X009_9GAMM</name>
<protein>
    <recommendedName>
        <fullName evidence="4">DUF4845 domain-containing protein</fullName>
    </recommendedName>
</protein>
<dbReference type="InterPro" id="IPR032314">
    <property type="entry name" value="DUF4845"/>
</dbReference>
<dbReference type="RefSeq" id="WP_026612122.1">
    <property type="nucleotide sequence ID" value="NZ_OX458333.1"/>
</dbReference>
<feature type="transmembrane region" description="Helical" evidence="1">
    <location>
        <begin position="12"/>
        <end position="31"/>
    </location>
</feature>
<keyword evidence="1" id="KW-0812">Transmembrane</keyword>
<proteinExistence type="predicted"/>
<dbReference type="Proteomes" id="UP001162030">
    <property type="component" value="Chromosome"/>
</dbReference>
<dbReference type="EMBL" id="OX458333">
    <property type="protein sequence ID" value="CAI8776386.1"/>
    <property type="molecule type" value="Genomic_DNA"/>
</dbReference>
<organism evidence="2 3">
    <name type="scientific">Methylocaldum szegediense</name>
    <dbReference type="NCBI Taxonomy" id="73780"/>
    <lineage>
        <taxon>Bacteria</taxon>
        <taxon>Pseudomonadati</taxon>
        <taxon>Pseudomonadota</taxon>
        <taxon>Gammaproteobacteria</taxon>
        <taxon>Methylococcales</taxon>
        <taxon>Methylococcaceae</taxon>
        <taxon>Methylocaldum</taxon>
    </lineage>
</organism>
<dbReference type="Pfam" id="PF16137">
    <property type="entry name" value="DUF4845"/>
    <property type="match status" value="1"/>
</dbReference>
<reference evidence="2 3" key="1">
    <citation type="submission" date="2023-03" db="EMBL/GenBank/DDBJ databases">
        <authorList>
            <person name="Pearce D."/>
        </authorList>
    </citation>
    <scope>NUCLEOTIDE SEQUENCE [LARGE SCALE GENOMIC DNA]</scope>
    <source>
        <strain evidence="2">Msz</strain>
    </source>
</reference>
<evidence type="ECO:0008006" key="4">
    <source>
        <dbReference type="Google" id="ProtNLM"/>
    </source>
</evidence>
<evidence type="ECO:0000256" key="1">
    <source>
        <dbReference type="SAM" id="Phobius"/>
    </source>
</evidence>
<gene>
    <name evidence="2" type="ORF">MSZNOR_1132</name>
</gene>
<evidence type="ECO:0000313" key="2">
    <source>
        <dbReference type="EMBL" id="CAI8776386.1"/>
    </source>
</evidence>
<keyword evidence="3" id="KW-1185">Reference proteome</keyword>
<keyword evidence="1" id="KW-1133">Transmembrane helix</keyword>
<accession>A0ABN8X009</accession>
<sequence length="125" mass="14134">MVTSSAHQNGLTLIGFLWVAFLIGFFSLLVLKIGPIYLEHYKVVSSLESLKKENDIASKSREEILSLLQKRWEINMVERVTAKDVKIIKNGSYLKVEIAYDVAQHLFGNVDALLHFDDLIEVGAK</sequence>